<dbReference type="GeneID" id="63778536"/>
<name>A0A1Y2DN75_9PEZI</name>
<dbReference type="Gene3D" id="2.60.120.330">
    <property type="entry name" value="B-lactam Antibiotic, Isopenicillin N Synthase, Chain"/>
    <property type="match status" value="1"/>
</dbReference>
<dbReference type="AlphaFoldDB" id="A0A1Y2DN75"/>
<dbReference type="Proteomes" id="UP000193689">
    <property type="component" value="Unassembled WGS sequence"/>
</dbReference>
<keyword evidence="2" id="KW-1185">Reference proteome</keyword>
<dbReference type="STRING" id="1141098.A0A1Y2DN75"/>
<proteinExistence type="predicted"/>
<dbReference type="EMBL" id="MCFJ01000011">
    <property type="protein sequence ID" value="ORY60700.1"/>
    <property type="molecule type" value="Genomic_DNA"/>
</dbReference>
<evidence type="ECO:0000313" key="1">
    <source>
        <dbReference type="EMBL" id="ORY60700.1"/>
    </source>
</evidence>
<comment type="caution">
    <text evidence="1">The sequence shown here is derived from an EMBL/GenBank/DDBJ whole genome shotgun (WGS) entry which is preliminary data.</text>
</comment>
<dbReference type="SUPFAM" id="SSF51197">
    <property type="entry name" value="Clavaminate synthase-like"/>
    <property type="match status" value="1"/>
</dbReference>
<dbReference type="RefSeq" id="XP_040712927.1">
    <property type="nucleotide sequence ID" value="XM_040862324.1"/>
</dbReference>
<evidence type="ECO:0000313" key="2">
    <source>
        <dbReference type="Proteomes" id="UP000193689"/>
    </source>
</evidence>
<accession>A0A1Y2DN75</accession>
<dbReference type="InParanoid" id="A0A1Y2DN75"/>
<sequence length="259" mass="29293">MNRYQSPKFSTFDSSGGKQVLADGCVKPITGTGFSEAEVRRQYDIAYGFFPLPLKKKGELQYKCNFASGEAQYPFFRAYQAEIEDSPGDILTPPKKALELAAKLFTLFAFVLELPEDYFSPKHRYEDASGNDVWYMSCRPRSAAEGAKVAETWPRAYTDLGSLTLLWSQNAVVGDTLDVWSASYLKSTTHRGVQPLPDQFDGNRLDFLNFPAPSRLLMRLGLVDKRYDDAEPVKGLKYVHQKAKNYHNHVVFLTARNSF</sequence>
<gene>
    <name evidence="1" type="ORF">BCR38DRAFT_459712</name>
</gene>
<dbReference type="OrthoDB" id="406156at2759"/>
<organism evidence="1 2">
    <name type="scientific">Pseudomassariella vexata</name>
    <dbReference type="NCBI Taxonomy" id="1141098"/>
    <lineage>
        <taxon>Eukaryota</taxon>
        <taxon>Fungi</taxon>
        <taxon>Dikarya</taxon>
        <taxon>Ascomycota</taxon>
        <taxon>Pezizomycotina</taxon>
        <taxon>Sordariomycetes</taxon>
        <taxon>Xylariomycetidae</taxon>
        <taxon>Amphisphaeriales</taxon>
        <taxon>Pseudomassariaceae</taxon>
        <taxon>Pseudomassariella</taxon>
    </lineage>
</organism>
<evidence type="ECO:0008006" key="3">
    <source>
        <dbReference type="Google" id="ProtNLM"/>
    </source>
</evidence>
<dbReference type="InterPro" id="IPR027443">
    <property type="entry name" value="IPNS-like_sf"/>
</dbReference>
<protein>
    <recommendedName>
        <fullName evidence="3">Clavaminate synthase-like protein</fullName>
    </recommendedName>
</protein>
<reference evidence="1 2" key="1">
    <citation type="submission" date="2016-07" db="EMBL/GenBank/DDBJ databases">
        <title>Pervasive Adenine N6-methylation of Active Genes in Fungi.</title>
        <authorList>
            <consortium name="DOE Joint Genome Institute"/>
            <person name="Mondo S.J."/>
            <person name="Dannebaum R.O."/>
            <person name="Kuo R.C."/>
            <person name="Labutti K."/>
            <person name="Haridas S."/>
            <person name="Kuo A."/>
            <person name="Salamov A."/>
            <person name="Ahrendt S.R."/>
            <person name="Lipzen A."/>
            <person name="Sullivan W."/>
            <person name="Andreopoulos W.B."/>
            <person name="Clum A."/>
            <person name="Lindquist E."/>
            <person name="Daum C."/>
            <person name="Ramamoorthy G.K."/>
            <person name="Gryganskyi A."/>
            <person name="Culley D."/>
            <person name="Magnuson J.K."/>
            <person name="James T.Y."/>
            <person name="O'Malley M.A."/>
            <person name="Stajich J.E."/>
            <person name="Spatafora J.W."/>
            <person name="Visel A."/>
            <person name="Grigoriev I.V."/>
        </authorList>
    </citation>
    <scope>NUCLEOTIDE SEQUENCE [LARGE SCALE GENOMIC DNA]</scope>
    <source>
        <strain evidence="1 2">CBS 129021</strain>
    </source>
</reference>